<dbReference type="AlphaFoldDB" id="A0AAN9MZT8"/>
<keyword evidence="2" id="KW-1185">Reference proteome</keyword>
<evidence type="ECO:0000313" key="1">
    <source>
        <dbReference type="EMBL" id="KAK7361089.1"/>
    </source>
</evidence>
<sequence length="66" mass="6918">MRSGLCMPAPDSVQSNSRNGVASTLALEHADLAKWTGAFPLVLRDDGAAHHVINTSKGKLSNASED</sequence>
<organism evidence="1 2">
    <name type="scientific">Canavalia gladiata</name>
    <name type="common">Sword bean</name>
    <name type="synonym">Dolichos gladiatus</name>
    <dbReference type="NCBI Taxonomy" id="3824"/>
    <lineage>
        <taxon>Eukaryota</taxon>
        <taxon>Viridiplantae</taxon>
        <taxon>Streptophyta</taxon>
        <taxon>Embryophyta</taxon>
        <taxon>Tracheophyta</taxon>
        <taxon>Spermatophyta</taxon>
        <taxon>Magnoliopsida</taxon>
        <taxon>eudicotyledons</taxon>
        <taxon>Gunneridae</taxon>
        <taxon>Pentapetalae</taxon>
        <taxon>rosids</taxon>
        <taxon>fabids</taxon>
        <taxon>Fabales</taxon>
        <taxon>Fabaceae</taxon>
        <taxon>Papilionoideae</taxon>
        <taxon>50 kb inversion clade</taxon>
        <taxon>NPAAA clade</taxon>
        <taxon>indigoferoid/millettioid clade</taxon>
        <taxon>Phaseoleae</taxon>
        <taxon>Canavalia</taxon>
    </lineage>
</organism>
<gene>
    <name evidence="1" type="ORF">VNO77_03121</name>
</gene>
<dbReference type="EMBL" id="JAYMYQ010000001">
    <property type="protein sequence ID" value="KAK7361089.1"/>
    <property type="molecule type" value="Genomic_DNA"/>
</dbReference>
<name>A0AAN9MZT8_CANGL</name>
<protein>
    <submittedName>
        <fullName evidence="1">Uncharacterized protein</fullName>
    </submittedName>
</protein>
<proteinExistence type="predicted"/>
<accession>A0AAN9MZT8</accession>
<dbReference type="Proteomes" id="UP001367508">
    <property type="component" value="Unassembled WGS sequence"/>
</dbReference>
<comment type="caution">
    <text evidence="1">The sequence shown here is derived from an EMBL/GenBank/DDBJ whole genome shotgun (WGS) entry which is preliminary data.</text>
</comment>
<reference evidence="1 2" key="1">
    <citation type="submission" date="2024-01" db="EMBL/GenBank/DDBJ databases">
        <title>The genomes of 5 underutilized Papilionoideae crops provide insights into root nodulation and disease resistanc.</title>
        <authorList>
            <person name="Jiang F."/>
        </authorList>
    </citation>
    <scope>NUCLEOTIDE SEQUENCE [LARGE SCALE GENOMIC DNA]</scope>
    <source>
        <strain evidence="1">LVBAO_FW01</strain>
        <tissue evidence="1">Leaves</tissue>
    </source>
</reference>
<evidence type="ECO:0000313" key="2">
    <source>
        <dbReference type="Proteomes" id="UP001367508"/>
    </source>
</evidence>